<evidence type="ECO:0000313" key="2">
    <source>
        <dbReference type="Proteomes" id="UP000823388"/>
    </source>
</evidence>
<protein>
    <submittedName>
        <fullName evidence="1">Uncharacterized protein</fullName>
    </submittedName>
</protein>
<organism evidence="1 2">
    <name type="scientific">Panicum virgatum</name>
    <name type="common">Blackwell switchgrass</name>
    <dbReference type="NCBI Taxonomy" id="38727"/>
    <lineage>
        <taxon>Eukaryota</taxon>
        <taxon>Viridiplantae</taxon>
        <taxon>Streptophyta</taxon>
        <taxon>Embryophyta</taxon>
        <taxon>Tracheophyta</taxon>
        <taxon>Spermatophyta</taxon>
        <taxon>Magnoliopsida</taxon>
        <taxon>Liliopsida</taxon>
        <taxon>Poales</taxon>
        <taxon>Poaceae</taxon>
        <taxon>PACMAD clade</taxon>
        <taxon>Panicoideae</taxon>
        <taxon>Panicodae</taxon>
        <taxon>Paniceae</taxon>
        <taxon>Panicinae</taxon>
        <taxon>Panicum</taxon>
        <taxon>Panicum sect. Hiantes</taxon>
    </lineage>
</organism>
<name>A0A8T0PPH5_PANVG</name>
<comment type="caution">
    <text evidence="1">The sequence shown here is derived from an EMBL/GenBank/DDBJ whole genome shotgun (WGS) entry which is preliminary data.</text>
</comment>
<sequence>MLKFNASMPRNSCIALHNDLDLARNEINELKLTHTTCVDELEHAKAKFFEMKSMPCSMCYFILDDDVCLTSCDIHDTLPDVNVDDCSCGLICTSCIELKNEVLALKRMRDGMSAKLVEHNEMSGNLEHNLENALCGTCDCVKHENEILVTRCRSLCAKSLDSHDSCHSDVGVSKIASSQPELASSVERESLIVGTCATALDSSSIAIPKLVASSGIAQDNSLGKGASHFFGTHTSKPKFHCTFCKKDGHTVEFCFRRVKHERHVRAKAFRKSRSISHGTYGSNLSTKLDVDASCSKSQRTSHLNENGNLYSRIVPPNRPLYRCSFCEKDGHQESFCYCRARRMR</sequence>
<gene>
    <name evidence="1" type="ORF">PVAP13_8KG327908</name>
</gene>
<reference evidence="1" key="1">
    <citation type="submission" date="2020-05" db="EMBL/GenBank/DDBJ databases">
        <title>WGS assembly of Panicum virgatum.</title>
        <authorList>
            <person name="Lovell J.T."/>
            <person name="Jenkins J."/>
            <person name="Shu S."/>
            <person name="Juenger T.E."/>
            <person name="Schmutz J."/>
        </authorList>
    </citation>
    <scope>NUCLEOTIDE SEQUENCE</scope>
    <source>
        <strain evidence="1">AP13</strain>
    </source>
</reference>
<evidence type="ECO:0000313" key="1">
    <source>
        <dbReference type="EMBL" id="KAG2563540.1"/>
    </source>
</evidence>
<accession>A0A8T0PPH5</accession>
<keyword evidence="2" id="KW-1185">Reference proteome</keyword>
<dbReference type="AlphaFoldDB" id="A0A8T0PPH5"/>
<dbReference type="EMBL" id="CM029051">
    <property type="protein sequence ID" value="KAG2563540.1"/>
    <property type="molecule type" value="Genomic_DNA"/>
</dbReference>
<dbReference type="Proteomes" id="UP000823388">
    <property type="component" value="Chromosome 8K"/>
</dbReference>
<proteinExistence type="predicted"/>